<dbReference type="PANTHER" id="PTHR35007:SF1">
    <property type="entry name" value="PILUS ASSEMBLY PROTEIN"/>
    <property type="match status" value="1"/>
</dbReference>
<dbReference type="InterPro" id="IPR018076">
    <property type="entry name" value="T2SS_GspF_dom"/>
</dbReference>
<dbReference type="PANTHER" id="PTHR35007">
    <property type="entry name" value="INTEGRAL MEMBRANE PROTEIN-RELATED"/>
    <property type="match status" value="1"/>
</dbReference>
<evidence type="ECO:0000256" key="6">
    <source>
        <dbReference type="SAM" id="Phobius"/>
    </source>
</evidence>
<dbReference type="RefSeq" id="WP_114280004.1">
    <property type="nucleotide sequence ID" value="NZ_QPJY01000006.1"/>
</dbReference>
<accession>A0A369C8A6</accession>
<evidence type="ECO:0000259" key="7">
    <source>
        <dbReference type="Pfam" id="PF00482"/>
    </source>
</evidence>
<feature type="transmembrane region" description="Helical" evidence="6">
    <location>
        <begin position="279"/>
        <end position="299"/>
    </location>
</feature>
<keyword evidence="2" id="KW-1003">Cell membrane</keyword>
<reference evidence="8 9" key="1">
    <citation type="submission" date="2018-07" db="EMBL/GenBank/DDBJ databases">
        <title>Genomic Encyclopedia of Type Strains, Phase IV (KMG-IV): sequencing the most valuable type-strain genomes for metagenomic binning, comparative biology and taxonomic classification.</title>
        <authorList>
            <person name="Goeker M."/>
        </authorList>
    </citation>
    <scope>NUCLEOTIDE SEQUENCE [LARGE SCALE GENOMIC DNA]</scope>
    <source>
        <strain evidence="8 9">DSM 26407</strain>
    </source>
</reference>
<sequence length="302" mass="33391">MAVEMLLLIIASLAAAAGAILLFNSSRQEDYRARMLTRLPQPARHTDLPEPRSGAEQPIEQLLTHLLGRAGYAPAPWHGWALLIGIALSAILGLELFGFAGTVLLPLGIVALLYLALLTVGARRRRRITAQLPMFLDHVIRSVRAGNSIEQGLVAAVEESDGPIREVFERVVRQVQLGVHLDEAVDQAAMTYRLQELDLLQAAISVNLRYGGAIREILESVITALRQRETAQREFRAMTGETRLSAWVLAVLPISLAVYIVSMNPQYFMLMWNEENGRIVMLAAGALQGLGVFIIWRMLRSI</sequence>
<dbReference type="GO" id="GO:0005886">
    <property type="term" value="C:plasma membrane"/>
    <property type="evidence" value="ECO:0007669"/>
    <property type="project" value="UniProtKB-SubCell"/>
</dbReference>
<evidence type="ECO:0000313" key="8">
    <source>
        <dbReference type="EMBL" id="RCX29781.1"/>
    </source>
</evidence>
<evidence type="ECO:0000256" key="3">
    <source>
        <dbReference type="ARBA" id="ARBA00022692"/>
    </source>
</evidence>
<feature type="transmembrane region" description="Helical" evidence="6">
    <location>
        <begin position="6"/>
        <end position="25"/>
    </location>
</feature>
<keyword evidence="3 6" id="KW-0812">Transmembrane</keyword>
<feature type="domain" description="Type II secretion system protein GspF" evidence="7">
    <location>
        <begin position="135"/>
        <end position="261"/>
    </location>
</feature>
<evidence type="ECO:0000256" key="5">
    <source>
        <dbReference type="ARBA" id="ARBA00023136"/>
    </source>
</evidence>
<keyword evidence="9" id="KW-1185">Reference proteome</keyword>
<dbReference type="Pfam" id="PF00482">
    <property type="entry name" value="T2SSF"/>
    <property type="match status" value="1"/>
</dbReference>
<feature type="transmembrane region" description="Helical" evidence="6">
    <location>
        <begin position="244"/>
        <end position="267"/>
    </location>
</feature>
<dbReference type="Proteomes" id="UP000252707">
    <property type="component" value="Unassembled WGS sequence"/>
</dbReference>
<evidence type="ECO:0000256" key="4">
    <source>
        <dbReference type="ARBA" id="ARBA00022989"/>
    </source>
</evidence>
<name>A0A369C8A6_9GAMM</name>
<comment type="caution">
    <text evidence="8">The sequence shown here is derived from an EMBL/GenBank/DDBJ whole genome shotgun (WGS) entry which is preliminary data.</text>
</comment>
<organism evidence="8 9">
    <name type="scientific">Thioalbus denitrificans</name>
    <dbReference type="NCBI Taxonomy" id="547122"/>
    <lineage>
        <taxon>Bacteria</taxon>
        <taxon>Pseudomonadati</taxon>
        <taxon>Pseudomonadota</taxon>
        <taxon>Gammaproteobacteria</taxon>
        <taxon>Chromatiales</taxon>
        <taxon>Ectothiorhodospiraceae</taxon>
        <taxon>Thioalbus</taxon>
    </lineage>
</organism>
<feature type="transmembrane region" description="Helical" evidence="6">
    <location>
        <begin position="77"/>
        <end position="97"/>
    </location>
</feature>
<keyword evidence="4 6" id="KW-1133">Transmembrane helix</keyword>
<comment type="subcellular location">
    <subcellularLocation>
        <location evidence="1">Cell membrane</location>
        <topology evidence="1">Multi-pass membrane protein</topology>
    </subcellularLocation>
</comment>
<protein>
    <submittedName>
        <fullName evidence="8">Tight adherence protein B</fullName>
    </submittedName>
</protein>
<dbReference type="OrthoDB" id="597333at2"/>
<evidence type="ECO:0000256" key="1">
    <source>
        <dbReference type="ARBA" id="ARBA00004651"/>
    </source>
</evidence>
<feature type="transmembrane region" description="Helical" evidence="6">
    <location>
        <begin position="103"/>
        <end position="122"/>
    </location>
</feature>
<evidence type="ECO:0000313" key="9">
    <source>
        <dbReference type="Proteomes" id="UP000252707"/>
    </source>
</evidence>
<dbReference type="AlphaFoldDB" id="A0A369C8A6"/>
<keyword evidence="5 6" id="KW-0472">Membrane</keyword>
<evidence type="ECO:0000256" key="2">
    <source>
        <dbReference type="ARBA" id="ARBA00022475"/>
    </source>
</evidence>
<dbReference type="EMBL" id="QPJY01000006">
    <property type="protein sequence ID" value="RCX29781.1"/>
    <property type="molecule type" value="Genomic_DNA"/>
</dbReference>
<proteinExistence type="predicted"/>
<gene>
    <name evidence="8" type="ORF">DFQ59_10613</name>
</gene>